<evidence type="ECO:0000259" key="5">
    <source>
        <dbReference type="Pfam" id="PF18085"/>
    </source>
</evidence>
<keyword evidence="4" id="KW-0067">ATP-binding</keyword>
<dbReference type="AlphaFoldDB" id="A0A975T2E7"/>
<name>A0A975T2E7_9ACTN</name>
<feature type="domain" description="Maltokinase N-terminal cap" evidence="5">
    <location>
        <begin position="20"/>
        <end position="101"/>
    </location>
</feature>
<evidence type="ECO:0000313" key="6">
    <source>
        <dbReference type="EMBL" id="QWZ09639.1"/>
    </source>
</evidence>
<dbReference type="NCBIfam" id="NF047744">
    <property type="entry name" value="CG0192_rel"/>
    <property type="match status" value="1"/>
</dbReference>
<dbReference type="GO" id="GO:0016301">
    <property type="term" value="F:kinase activity"/>
    <property type="evidence" value="ECO:0007669"/>
    <property type="project" value="UniProtKB-KW"/>
</dbReference>
<evidence type="ECO:0000256" key="4">
    <source>
        <dbReference type="ARBA" id="ARBA00022840"/>
    </source>
</evidence>
<dbReference type="RefSeq" id="WP_216941485.1">
    <property type="nucleotide sequence ID" value="NZ_CP077062.1"/>
</dbReference>
<evidence type="ECO:0000256" key="3">
    <source>
        <dbReference type="ARBA" id="ARBA00022777"/>
    </source>
</evidence>
<sequence>MALIYDATLTPGKLDLLNAWLPGRPWYDGPGDVEQLGACRFDDPAGEVGVETFLLRAPDGTVLHVPLTYRSAELPGAAERLVGTTEHSVLGTRWVYDAAADPVWAAAVVSAVLTGGTQVEEVLDVDGHREPREPSAYVSGSGAPGTAVPAVTEVAARDTGATTVVRAGDLELVLVRVVGTEVAADQVLTGTWPGGTGVLVGLRG</sequence>
<dbReference type="InterPro" id="IPR040999">
    <property type="entry name" value="Mak_N_cap"/>
</dbReference>
<keyword evidence="7" id="KW-1185">Reference proteome</keyword>
<evidence type="ECO:0000256" key="1">
    <source>
        <dbReference type="ARBA" id="ARBA00022679"/>
    </source>
</evidence>
<dbReference type="GO" id="GO:0005524">
    <property type="term" value="F:ATP binding"/>
    <property type="evidence" value="ECO:0007669"/>
    <property type="project" value="UniProtKB-KW"/>
</dbReference>
<keyword evidence="1" id="KW-0808">Transferase</keyword>
<dbReference type="EMBL" id="CP077062">
    <property type="protein sequence ID" value="QWZ09639.1"/>
    <property type="molecule type" value="Genomic_DNA"/>
</dbReference>
<dbReference type="Proteomes" id="UP000683575">
    <property type="component" value="Chromosome"/>
</dbReference>
<keyword evidence="2" id="KW-0547">Nucleotide-binding</keyword>
<proteinExistence type="predicted"/>
<evidence type="ECO:0000256" key="2">
    <source>
        <dbReference type="ARBA" id="ARBA00022741"/>
    </source>
</evidence>
<evidence type="ECO:0000313" key="7">
    <source>
        <dbReference type="Proteomes" id="UP000683575"/>
    </source>
</evidence>
<dbReference type="Pfam" id="PF18085">
    <property type="entry name" value="Mak_N_cap"/>
    <property type="match status" value="1"/>
</dbReference>
<protein>
    <recommendedName>
        <fullName evidence="5">Maltokinase N-terminal cap domain-containing protein</fullName>
    </recommendedName>
</protein>
<dbReference type="KEGG" id="nps:KRR39_07830"/>
<keyword evidence="3" id="KW-0418">Kinase</keyword>
<accession>A0A975T2E7</accession>
<reference evidence="6" key="1">
    <citation type="submission" date="2021-06" db="EMBL/GenBank/DDBJ databases">
        <title>Complete genome sequence of Nocardioides sp. G188.</title>
        <authorList>
            <person name="Im W.-T."/>
        </authorList>
    </citation>
    <scope>NUCLEOTIDE SEQUENCE</scope>
    <source>
        <strain evidence="6">G188</strain>
    </source>
</reference>
<gene>
    <name evidence="6" type="ORF">KRR39_07830</name>
</gene>
<organism evidence="6 7">
    <name type="scientific">Nocardioides panacis</name>
    <dbReference type="NCBI Taxonomy" id="2849501"/>
    <lineage>
        <taxon>Bacteria</taxon>
        <taxon>Bacillati</taxon>
        <taxon>Actinomycetota</taxon>
        <taxon>Actinomycetes</taxon>
        <taxon>Propionibacteriales</taxon>
        <taxon>Nocardioidaceae</taxon>
        <taxon>Nocardioides</taxon>
    </lineage>
</organism>